<dbReference type="EMBL" id="CYGX02000051">
    <property type="protein sequence ID" value="SIT44993.1"/>
    <property type="molecule type" value="Genomic_DNA"/>
</dbReference>
<evidence type="ECO:0000313" key="1">
    <source>
        <dbReference type="EMBL" id="SIT44993.1"/>
    </source>
</evidence>
<dbReference type="Pfam" id="PF09480">
    <property type="entry name" value="PrgH"/>
    <property type="match status" value="1"/>
</dbReference>
<accession>A0A1N7SC99</accession>
<dbReference type="Proteomes" id="UP000187012">
    <property type="component" value="Unassembled WGS sequence"/>
</dbReference>
<dbReference type="OrthoDB" id="9035799at2"/>
<dbReference type="AlphaFoldDB" id="A0A1N7SC99"/>
<dbReference type="Gene3D" id="2.60.200.20">
    <property type="match status" value="2"/>
</dbReference>
<name>A0A1N7SC99_9BURK</name>
<dbReference type="NCBIfam" id="TIGR02554">
    <property type="entry name" value="PrgH"/>
    <property type="match status" value="1"/>
</dbReference>
<reference evidence="1 2" key="1">
    <citation type="submission" date="2016-12" db="EMBL/GenBank/DDBJ databases">
        <authorList>
            <person name="Song W.-J."/>
            <person name="Kurnit D.M."/>
        </authorList>
    </citation>
    <scope>NUCLEOTIDE SEQUENCE [LARGE SCALE GENOMIC DNA]</scope>
    <source>
        <strain evidence="1 2">STM7296</strain>
    </source>
</reference>
<protein>
    <submittedName>
        <fullName evidence="1">Type III secretion apparatus protein PrgH/EprH</fullName>
    </submittedName>
</protein>
<dbReference type="RefSeq" id="WP_094781776.1">
    <property type="nucleotide sequence ID" value="NZ_CYGX02000051.1"/>
</dbReference>
<gene>
    <name evidence="1" type="primary">eprH</name>
    <name evidence="1" type="ORF">BN2475_510057</name>
</gene>
<dbReference type="STRING" id="1247936.BN2475_510057"/>
<dbReference type="InterPro" id="IPR019029">
    <property type="entry name" value="T3SS_PrgH/EprH-like"/>
</dbReference>
<dbReference type="InterPro" id="IPR013387">
    <property type="entry name" value="T3SS_PrgH/EprH"/>
</dbReference>
<dbReference type="GO" id="GO:0016020">
    <property type="term" value="C:membrane"/>
    <property type="evidence" value="ECO:0007669"/>
    <property type="project" value="InterPro"/>
</dbReference>
<sequence>MSEIDYYDQAYHLRILFGPLFGTDIELPCDEVFFCVGGDVGDSKNEAISHSLHRATNTLYIPYRSGAPNFRLRITSRRNRTIKPNNEVDCQNDNADFSVDFVSPDGGKALRHKFNRICRHGDIHFAVKPACDAWSDEINNFTDQPESLRYHHRANAGKGKWFSRFKIGAVLIAGAAAMAAVCWQVNEYLNTHRLARASRLLADAPTRNDVLAGRDGRIYVVSATLDGLDWDRQAVRKAVPSEPIRIVSAPGERLRLEHALDAQGVDFVTVRMDEPQCPVLLLDGNISQAARDEAVGILKKTAPYVQQVQLQYPSVGAIETDARNELQKAGVHYRQLGRPRGSTFEVAGAINDGELAALQNLISSFNGRWGTRRVDFKIAMRTDWLNGKTYREGDEGYVLVNHASWYFPQHLDGGRR</sequence>
<proteinExistence type="predicted"/>
<dbReference type="Gene3D" id="3.30.70.1770">
    <property type="match status" value="1"/>
</dbReference>
<dbReference type="Gene3D" id="3.30.70.1780">
    <property type="match status" value="1"/>
</dbReference>
<keyword evidence="2" id="KW-1185">Reference proteome</keyword>
<evidence type="ECO:0000313" key="2">
    <source>
        <dbReference type="Proteomes" id="UP000187012"/>
    </source>
</evidence>
<organism evidence="1 2">
    <name type="scientific">Paraburkholderia ribeironis</name>
    <dbReference type="NCBI Taxonomy" id="1247936"/>
    <lineage>
        <taxon>Bacteria</taxon>
        <taxon>Pseudomonadati</taxon>
        <taxon>Pseudomonadota</taxon>
        <taxon>Betaproteobacteria</taxon>
        <taxon>Burkholderiales</taxon>
        <taxon>Burkholderiaceae</taxon>
        <taxon>Paraburkholderia</taxon>
    </lineage>
</organism>